<name>A0A4Q7E5Q0_9CYAN</name>
<evidence type="ECO:0000256" key="1">
    <source>
        <dbReference type="SAM" id="SignalP"/>
    </source>
</evidence>
<evidence type="ECO:0000313" key="2">
    <source>
        <dbReference type="EMBL" id="RZM77767.1"/>
    </source>
</evidence>
<organism evidence="2 3">
    <name type="scientific">Leptolyngbya iicbica LK</name>
    <dbReference type="NCBI Taxonomy" id="2294035"/>
    <lineage>
        <taxon>Bacteria</taxon>
        <taxon>Bacillati</taxon>
        <taxon>Cyanobacteriota</taxon>
        <taxon>Cyanophyceae</taxon>
        <taxon>Leptolyngbyales</taxon>
        <taxon>Leptolyngbyaceae</taxon>
        <taxon>Leptolyngbya group</taxon>
        <taxon>Leptolyngbya</taxon>
        <taxon>Leptolyngbya iicbica</taxon>
    </lineage>
</organism>
<dbReference type="AlphaFoldDB" id="A0A4Q7E5Q0"/>
<dbReference type="RefSeq" id="WP_130199459.1">
    <property type="nucleotide sequence ID" value="NZ_QVFV01000003.1"/>
</dbReference>
<protein>
    <recommendedName>
        <fullName evidence="4">Lipoprotein</fullName>
    </recommendedName>
</protein>
<evidence type="ECO:0000313" key="3">
    <source>
        <dbReference type="Proteomes" id="UP000292459"/>
    </source>
</evidence>
<keyword evidence="1" id="KW-0732">Signal</keyword>
<keyword evidence="3" id="KW-1185">Reference proteome</keyword>
<evidence type="ECO:0008006" key="4">
    <source>
        <dbReference type="Google" id="ProtNLM"/>
    </source>
</evidence>
<dbReference type="OrthoDB" id="465247at2"/>
<feature type="signal peptide" evidence="1">
    <location>
        <begin position="1"/>
        <end position="20"/>
    </location>
</feature>
<sequence>MTWHLRKLSPIALLVGMAIAGCSTPNNSTAESPSTPAATSSVPPTEATFVAPNVEFEVVAESGTCPETVGLWESGWSFEGGADHTVVVDFRPIAQQPTQIVQSDERRVVYEAPLNEAFADCFGTARSPSLSMYTLRFGNGTVQFDLDLTEDDGFREIRHADLSVDRPYVYWRAAE</sequence>
<gene>
    <name evidence="2" type="ORF">DYY88_14405</name>
</gene>
<proteinExistence type="predicted"/>
<feature type="chain" id="PRO_5020819729" description="Lipoprotein" evidence="1">
    <location>
        <begin position="21"/>
        <end position="175"/>
    </location>
</feature>
<dbReference type="PROSITE" id="PS51257">
    <property type="entry name" value="PROKAR_LIPOPROTEIN"/>
    <property type="match status" value="1"/>
</dbReference>
<reference evidence="2 3" key="1">
    <citation type="submission" date="2018-11" db="EMBL/GenBank/DDBJ databases">
        <title>Whole genome sequencing of an environmental sample.</title>
        <authorList>
            <person name="Sarangi A.N."/>
            <person name="Singh D."/>
            <person name="Tripathy S."/>
        </authorList>
    </citation>
    <scope>NUCLEOTIDE SEQUENCE [LARGE SCALE GENOMIC DNA]</scope>
    <source>
        <strain evidence="2 3">Lakshadweep</strain>
    </source>
</reference>
<accession>A0A4Q7E5Q0</accession>
<comment type="caution">
    <text evidence="2">The sequence shown here is derived from an EMBL/GenBank/DDBJ whole genome shotgun (WGS) entry which is preliminary data.</text>
</comment>
<dbReference type="Proteomes" id="UP000292459">
    <property type="component" value="Unassembled WGS sequence"/>
</dbReference>
<dbReference type="EMBL" id="QVFV01000003">
    <property type="protein sequence ID" value="RZM77767.1"/>
    <property type="molecule type" value="Genomic_DNA"/>
</dbReference>